<feature type="transmembrane region" description="Helical" evidence="1">
    <location>
        <begin position="87"/>
        <end position="107"/>
    </location>
</feature>
<evidence type="ECO:0000256" key="1">
    <source>
        <dbReference type="SAM" id="Phobius"/>
    </source>
</evidence>
<dbReference type="AlphaFoldDB" id="D3PWP5"/>
<feature type="transmembrane region" description="Helical" evidence="1">
    <location>
        <begin position="119"/>
        <end position="138"/>
    </location>
</feature>
<keyword evidence="1" id="KW-0472">Membrane</keyword>
<name>D3PWP5_STANL</name>
<proteinExistence type="predicted"/>
<keyword evidence="1" id="KW-0812">Transmembrane</keyword>
<sequence>MTPIATILALLALLGLVHNGLAITTERWRYYADEEPKWYPGKAVDAILDLGGLVKEGIGQGCLMSGVPILGGALAGMLLLPDHVNAGLAMLGAVGLHVLGIASHAVILDEPFRRAVFDVLVGLGFAVAVALIGLTLYLI</sequence>
<evidence type="ECO:0000313" key="3">
    <source>
        <dbReference type="Proteomes" id="UP000000844"/>
    </source>
</evidence>
<keyword evidence="3" id="KW-1185">Reference proteome</keyword>
<dbReference type="KEGG" id="sna:Snas_3607"/>
<dbReference type="HOGENOM" id="CLU_1843899_0_0_11"/>
<evidence type="ECO:0000313" key="2">
    <source>
        <dbReference type="EMBL" id="ADD43267.1"/>
    </source>
</evidence>
<organism evidence="2 3">
    <name type="scientific">Stackebrandtia nassauensis (strain DSM 44728 / CIP 108903 / NRRL B-16338 / NBRC 102104 / LLR-40K-21)</name>
    <dbReference type="NCBI Taxonomy" id="446470"/>
    <lineage>
        <taxon>Bacteria</taxon>
        <taxon>Bacillati</taxon>
        <taxon>Actinomycetota</taxon>
        <taxon>Actinomycetes</taxon>
        <taxon>Glycomycetales</taxon>
        <taxon>Glycomycetaceae</taxon>
        <taxon>Stackebrandtia</taxon>
    </lineage>
</organism>
<reference evidence="2 3" key="1">
    <citation type="journal article" date="2009" name="Stand. Genomic Sci.">
        <title>Complete genome sequence of Stackebrandtia nassauensis type strain (LLR-40K-21).</title>
        <authorList>
            <person name="Munk C."/>
            <person name="Lapidus A."/>
            <person name="Copeland A."/>
            <person name="Jando M."/>
            <person name="Mayilraj S."/>
            <person name="Glavina Del Rio T."/>
            <person name="Nolan M."/>
            <person name="Chen F."/>
            <person name="Lucas S."/>
            <person name="Tice H."/>
            <person name="Cheng J.F."/>
            <person name="Han C."/>
            <person name="Detter J.C."/>
            <person name="Bruce D."/>
            <person name="Goodwin L."/>
            <person name="Chain P."/>
            <person name="Pitluck S."/>
            <person name="Goker M."/>
            <person name="Ovchinikova G."/>
            <person name="Pati A."/>
            <person name="Ivanova N."/>
            <person name="Mavromatis K."/>
            <person name="Chen A."/>
            <person name="Palaniappan K."/>
            <person name="Land M."/>
            <person name="Hauser L."/>
            <person name="Chang Y.J."/>
            <person name="Jeffries C.D."/>
            <person name="Bristow J."/>
            <person name="Eisen J.A."/>
            <person name="Markowitz V."/>
            <person name="Hugenholtz P."/>
            <person name="Kyrpides N.C."/>
            <person name="Klenk H.P."/>
        </authorList>
    </citation>
    <scope>NUCLEOTIDE SEQUENCE [LARGE SCALE GENOMIC DNA]</scope>
    <source>
        <strain evidence="3">DSM 44728 / CIP 108903 / NRRL B-16338 / NBRC 102104 / LLR-40K-21</strain>
    </source>
</reference>
<keyword evidence="1" id="KW-1133">Transmembrane helix</keyword>
<feature type="transmembrane region" description="Helical" evidence="1">
    <location>
        <begin position="58"/>
        <end position="80"/>
    </location>
</feature>
<accession>D3PWP5</accession>
<dbReference type="EMBL" id="CP001778">
    <property type="protein sequence ID" value="ADD43267.1"/>
    <property type="molecule type" value="Genomic_DNA"/>
</dbReference>
<gene>
    <name evidence="2" type="ordered locus">Snas_3607</name>
</gene>
<protein>
    <submittedName>
        <fullName evidence="2">Uncharacterized protein</fullName>
    </submittedName>
</protein>
<dbReference type="Proteomes" id="UP000000844">
    <property type="component" value="Chromosome"/>
</dbReference>